<reference evidence="2 3" key="1">
    <citation type="submission" date="2018-06" db="EMBL/GenBank/DDBJ databases">
        <authorList>
            <consortium name="Pathogen Informatics"/>
            <person name="Doyle S."/>
        </authorList>
    </citation>
    <scope>NUCLEOTIDE SEQUENCE [LARGE SCALE GENOMIC DNA]</scope>
    <source>
        <strain evidence="2 3">NCTC13102</strain>
    </source>
</reference>
<dbReference type="RefSeq" id="WP_023948339.1">
    <property type="nucleotide sequence ID" value="NZ_JAERIV010000029.1"/>
</dbReference>
<dbReference type="AlphaFoldDB" id="A0A2X3BS17"/>
<evidence type="ECO:0000313" key="2">
    <source>
        <dbReference type="EMBL" id="SQB98945.1"/>
    </source>
</evidence>
<evidence type="ECO:0000313" key="3">
    <source>
        <dbReference type="Proteomes" id="UP000250166"/>
    </source>
</evidence>
<accession>A0A2X3BS17</accession>
<dbReference type="InterPro" id="IPR016181">
    <property type="entry name" value="Acyl_CoA_acyltransferase"/>
</dbReference>
<feature type="domain" description="Phosphatidylglycerol lysyltransferase C-terminal" evidence="1">
    <location>
        <begin position="30"/>
        <end position="289"/>
    </location>
</feature>
<dbReference type="InterPro" id="IPR016732">
    <property type="entry name" value="UCP018688"/>
</dbReference>
<dbReference type="EMBL" id="UAWL01000006">
    <property type="protein sequence ID" value="SQB98945.1"/>
    <property type="molecule type" value="Genomic_DNA"/>
</dbReference>
<dbReference type="PANTHER" id="PTHR41373">
    <property type="entry name" value="DUF2156 DOMAIN-CONTAINING PROTEIN"/>
    <property type="match status" value="1"/>
</dbReference>
<dbReference type="PIRSF" id="PIRSF018688">
    <property type="entry name" value="UCP018688"/>
    <property type="match status" value="1"/>
</dbReference>
<sequence length="304" mass="35212">MEFLPLTLESKTTIDGFLRDENFLISDIVFGNLFIWKDAREITYALCHDTLIIKTTYPHKEPYFFYPIGKGDKIQALKEIALYAQSLQIPLCFESVQQCNIAGLKSVFGEIEITPAVEHFDYVYLVQELINLSGRKFHKKKNHLNQFLLNYPQWQYEKITQQNAKDIIEVATQWFENTPNPTQGLISEHIGIKNALKVYDKLNLSGGFVHIDGKIIAFSFGEQINNEMVVIHIEKATNEIPGAYQIINQQLLVNEFSHFVYVNREEDLGIEGLKRAKKSYNPVFMVEKFRTKIPYEIYTSKVKS</sequence>
<dbReference type="PANTHER" id="PTHR41373:SF1">
    <property type="entry name" value="PHOSPHATIDYLGLYCEROL LYSYLTRANSFERASE C-TERMINAL DOMAIN-CONTAINING PROTEIN"/>
    <property type="match status" value="1"/>
</dbReference>
<dbReference type="InterPro" id="IPR024320">
    <property type="entry name" value="LPG_synthase_C"/>
</dbReference>
<dbReference type="Pfam" id="PF09924">
    <property type="entry name" value="LPG_synthase_C"/>
    <property type="match status" value="1"/>
</dbReference>
<dbReference type="SUPFAM" id="SSF55729">
    <property type="entry name" value="Acyl-CoA N-acyltransferases (Nat)"/>
    <property type="match status" value="2"/>
</dbReference>
<name>A0A2X3BS17_9HELI</name>
<proteinExistence type="predicted"/>
<dbReference type="Proteomes" id="UP000250166">
    <property type="component" value="Unassembled WGS sequence"/>
</dbReference>
<gene>
    <name evidence="2" type="ORF">NCTC13102_01416</name>
</gene>
<organism evidence="2 3">
    <name type="scientific">Helicobacter fennelliae</name>
    <dbReference type="NCBI Taxonomy" id="215"/>
    <lineage>
        <taxon>Bacteria</taxon>
        <taxon>Pseudomonadati</taxon>
        <taxon>Campylobacterota</taxon>
        <taxon>Epsilonproteobacteria</taxon>
        <taxon>Campylobacterales</taxon>
        <taxon>Helicobacteraceae</taxon>
        <taxon>Helicobacter</taxon>
    </lineage>
</organism>
<protein>
    <submittedName>
        <fullName evidence="2">Uncharacterized conserved protein</fullName>
    </submittedName>
</protein>
<evidence type="ECO:0000259" key="1">
    <source>
        <dbReference type="Pfam" id="PF09924"/>
    </source>
</evidence>
<dbReference type="Gene3D" id="3.40.630.30">
    <property type="match status" value="1"/>
</dbReference>